<sequence length="52" mass="5667">MSQCTKSTRPGLPHTGRPHGRVPLASLDHCLKQSHTGVSHERVPAEPKFSPI</sequence>
<keyword evidence="2" id="KW-0436">Ligase</keyword>
<proteinExistence type="predicted"/>
<evidence type="ECO:0000313" key="2">
    <source>
        <dbReference type="EMBL" id="KHG23894.1"/>
    </source>
</evidence>
<keyword evidence="3" id="KW-1185">Reference proteome</keyword>
<feature type="region of interest" description="Disordered" evidence="1">
    <location>
        <begin position="1"/>
        <end position="52"/>
    </location>
</feature>
<name>A0A0B0PHH5_GOSAR</name>
<evidence type="ECO:0000313" key="3">
    <source>
        <dbReference type="Proteomes" id="UP000032142"/>
    </source>
</evidence>
<reference evidence="3" key="1">
    <citation type="submission" date="2014-09" db="EMBL/GenBank/DDBJ databases">
        <authorList>
            <person name="Mudge J."/>
            <person name="Ramaraj T."/>
            <person name="Lindquist I.E."/>
            <person name="Bharti A.K."/>
            <person name="Sundararajan A."/>
            <person name="Cameron C.T."/>
            <person name="Woodward J.E."/>
            <person name="May G.D."/>
            <person name="Brubaker C."/>
            <person name="Broadhvest J."/>
            <person name="Wilkins T.A."/>
        </authorList>
    </citation>
    <scope>NUCLEOTIDE SEQUENCE</scope>
    <source>
        <strain evidence="3">cv. AKA8401</strain>
    </source>
</reference>
<dbReference type="EMBL" id="KN426716">
    <property type="protein sequence ID" value="KHG23894.1"/>
    <property type="molecule type" value="Genomic_DNA"/>
</dbReference>
<organism evidence="2 3">
    <name type="scientific">Gossypium arboreum</name>
    <name type="common">Tree cotton</name>
    <name type="synonym">Gossypium nanking</name>
    <dbReference type="NCBI Taxonomy" id="29729"/>
    <lineage>
        <taxon>Eukaryota</taxon>
        <taxon>Viridiplantae</taxon>
        <taxon>Streptophyta</taxon>
        <taxon>Embryophyta</taxon>
        <taxon>Tracheophyta</taxon>
        <taxon>Spermatophyta</taxon>
        <taxon>Magnoliopsida</taxon>
        <taxon>eudicotyledons</taxon>
        <taxon>Gunneridae</taxon>
        <taxon>Pentapetalae</taxon>
        <taxon>rosids</taxon>
        <taxon>malvids</taxon>
        <taxon>Malvales</taxon>
        <taxon>Malvaceae</taxon>
        <taxon>Malvoideae</taxon>
        <taxon>Gossypium</taxon>
    </lineage>
</organism>
<accession>A0A0B0PHH5</accession>
<gene>
    <name evidence="2" type="ORF">F383_29325</name>
</gene>
<dbReference type="AlphaFoldDB" id="A0A0B0PHH5"/>
<dbReference type="GO" id="GO:0016874">
    <property type="term" value="F:ligase activity"/>
    <property type="evidence" value="ECO:0007669"/>
    <property type="project" value="UniProtKB-KW"/>
</dbReference>
<evidence type="ECO:0000256" key="1">
    <source>
        <dbReference type="SAM" id="MobiDB-lite"/>
    </source>
</evidence>
<protein>
    <submittedName>
        <fullName evidence="2">Glycine--tRNA ligase alpha subunit</fullName>
    </submittedName>
</protein>
<dbReference type="Proteomes" id="UP000032142">
    <property type="component" value="Unassembled WGS sequence"/>
</dbReference>